<dbReference type="PANTHER" id="PTHR11142:SF4">
    <property type="entry name" value="PSEUDOURIDYLATE SYNTHASE 1 HOMOLOG"/>
    <property type="match status" value="1"/>
</dbReference>
<dbReference type="PROSITE" id="PS01209">
    <property type="entry name" value="LDLRA_1"/>
    <property type="match status" value="2"/>
</dbReference>
<dbReference type="InterPro" id="IPR020097">
    <property type="entry name" value="PsdUridine_synth_TruA_a/b_dom"/>
</dbReference>
<feature type="active site" description="Nucleophile" evidence="19">
    <location>
        <position position="130"/>
    </location>
</feature>
<keyword evidence="5" id="KW-0819">tRNA processing</keyword>
<dbReference type="InterPro" id="IPR020103">
    <property type="entry name" value="PsdUridine_synth_cat_dom_sf"/>
</dbReference>
<evidence type="ECO:0000256" key="22">
    <source>
        <dbReference type="PROSITE-ProRule" id="PRU00302"/>
    </source>
</evidence>
<comment type="caution">
    <text evidence="22">Lacks conserved residue(s) required for the propagation of feature annotation.</text>
</comment>
<evidence type="ECO:0000256" key="16">
    <source>
        <dbReference type="ARBA" id="ARBA00079087"/>
    </source>
</evidence>
<comment type="catalytic activity">
    <reaction evidence="10">
        <text>uridine(38/39/40) in tRNA = pseudouridine(38/39/40) in tRNA</text>
        <dbReference type="Rhea" id="RHEA:22376"/>
        <dbReference type="Rhea" id="RHEA-COMP:10085"/>
        <dbReference type="Rhea" id="RHEA-COMP:10087"/>
        <dbReference type="ChEBI" id="CHEBI:65314"/>
        <dbReference type="ChEBI" id="CHEBI:65315"/>
        <dbReference type="EC" id="5.4.99.12"/>
    </reaction>
</comment>
<feature type="disulfide bond" evidence="21">
    <location>
        <begin position="489"/>
        <end position="507"/>
    </location>
</feature>
<dbReference type="PROSITE" id="PS50068">
    <property type="entry name" value="LDLRA_2"/>
    <property type="match status" value="4"/>
</dbReference>
<evidence type="ECO:0000256" key="15">
    <source>
        <dbReference type="ARBA" id="ARBA00075153"/>
    </source>
</evidence>
<dbReference type="FunFam" id="3.30.70.580:FF:000002">
    <property type="entry name" value="tRNA pseudouridine synthase"/>
    <property type="match status" value="1"/>
</dbReference>
<feature type="disulfide bond" evidence="21">
    <location>
        <begin position="433"/>
        <end position="445"/>
    </location>
</feature>
<evidence type="ECO:0000256" key="1">
    <source>
        <dbReference type="ARBA" id="ARBA00001166"/>
    </source>
</evidence>
<reference evidence="25 26" key="1">
    <citation type="journal article" date="2024" name="Ann. Entomol. Soc. Am.">
        <title>Genomic analyses of the southern and eastern yellowjacket wasps (Hymenoptera: Vespidae) reveal evolutionary signatures of social life.</title>
        <authorList>
            <person name="Catto M.A."/>
            <person name="Caine P.B."/>
            <person name="Orr S.E."/>
            <person name="Hunt B.G."/>
            <person name="Goodisman M.A.D."/>
        </authorList>
    </citation>
    <scope>NUCLEOTIDE SEQUENCE [LARGE SCALE GENOMIC DNA]</scope>
    <source>
        <strain evidence="25">232</strain>
        <tissue evidence="25">Head and thorax</tissue>
    </source>
</reference>
<dbReference type="InterPro" id="IPR001406">
    <property type="entry name" value="PsdUridine_synth_TruA"/>
</dbReference>
<dbReference type="CDD" id="cd00190">
    <property type="entry name" value="Tryp_SPc"/>
    <property type="match status" value="1"/>
</dbReference>
<evidence type="ECO:0000313" key="26">
    <source>
        <dbReference type="Proteomes" id="UP001607303"/>
    </source>
</evidence>
<dbReference type="InterPro" id="IPR000436">
    <property type="entry name" value="Sushi_SCR_CCP_dom"/>
</dbReference>
<dbReference type="AlphaFoldDB" id="A0ABD2CQD1"/>
<feature type="disulfide bond" evidence="21">
    <location>
        <begin position="523"/>
        <end position="535"/>
    </location>
</feature>
<comment type="subcellular location">
    <subcellularLocation>
        <location evidence="2">Nucleus</location>
    </subcellularLocation>
</comment>
<proteinExistence type="inferred from homology"/>
<feature type="disulfide bond" evidence="21">
    <location>
        <begin position="440"/>
        <end position="458"/>
    </location>
</feature>
<dbReference type="InterPro" id="IPR009003">
    <property type="entry name" value="Peptidase_S1_PA"/>
</dbReference>
<dbReference type="SUPFAM" id="SSF57535">
    <property type="entry name" value="Complement control module/SCR domain"/>
    <property type="match status" value="1"/>
</dbReference>
<dbReference type="CDD" id="cd00033">
    <property type="entry name" value="CCP"/>
    <property type="match status" value="1"/>
</dbReference>
<feature type="disulfide bond" evidence="21">
    <location>
        <begin position="397"/>
        <end position="415"/>
    </location>
</feature>
<name>A0ABD2CQD1_VESMC</name>
<evidence type="ECO:0000313" key="25">
    <source>
        <dbReference type="EMBL" id="KAL2747004.1"/>
    </source>
</evidence>
<keyword evidence="26" id="KW-1185">Reference proteome</keyword>
<evidence type="ECO:0000256" key="7">
    <source>
        <dbReference type="ARBA" id="ARBA00023235"/>
    </source>
</evidence>
<dbReference type="InterPro" id="IPR001254">
    <property type="entry name" value="Trypsin_dom"/>
</dbReference>
<dbReference type="Gene3D" id="3.30.70.580">
    <property type="entry name" value="Pseudouridine synthase I, catalytic domain, N-terminal subdomain"/>
    <property type="match status" value="1"/>
</dbReference>
<dbReference type="Pfam" id="PF00057">
    <property type="entry name" value="Ldl_recept_a"/>
    <property type="match status" value="4"/>
</dbReference>
<dbReference type="InterPro" id="IPR036055">
    <property type="entry name" value="LDL_receptor-like_sf"/>
</dbReference>
<evidence type="ECO:0000256" key="6">
    <source>
        <dbReference type="ARBA" id="ARBA00023157"/>
    </source>
</evidence>
<dbReference type="PROSITE" id="PS50240">
    <property type="entry name" value="TRYPSIN_DOM"/>
    <property type="match status" value="1"/>
</dbReference>
<dbReference type="Gene3D" id="2.40.10.10">
    <property type="entry name" value="Trypsin-like serine proteases"/>
    <property type="match status" value="2"/>
</dbReference>
<evidence type="ECO:0000256" key="19">
    <source>
        <dbReference type="PIRSR" id="PIRSR641708-1"/>
    </source>
</evidence>
<dbReference type="NCBIfam" id="TIGR00071">
    <property type="entry name" value="hisT_truA"/>
    <property type="match status" value="1"/>
</dbReference>
<feature type="binding site" evidence="20">
    <location>
        <position position="184"/>
    </location>
    <ligand>
        <name>substrate</name>
    </ligand>
</feature>
<comment type="similarity">
    <text evidence="3">Belongs to the tRNA pseudouridine synthase TruA family.</text>
</comment>
<comment type="function">
    <text evidence="11">Pseudouridylate synthase that catalyzes pseudouridylation of tRNAs and mRNAs. Acts on positions 27/28 in the anticodon stem and also positions 34 and 36 in the anticodon of an intron containing tRNA. Also catalyzes pseudouridylation of mRNAs: mediates pseudouridylation of mRNAs with the consensus sequence 5'-UGUAG-3'. Acts as a regulator of pre-mRNA splicing by mediating pseudouridylation of pre-mRNAs at locations associated with alternatively spliced regions. Pseudouridylation of pre-mRNAs near splice sites directly regulates mRNA splicing and mRNA 3'-end processing. Involved in regulation of nuclear receptor activity through pseudouridylation of SRA1 mRNA.</text>
</comment>
<dbReference type="SMART" id="SM00032">
    <property type="entry name" value="CCP"/>
    <property type="match status" value="1"/>
</dbReference>
<feature type="disulfide bond" evidence="21">
    <location>
        <begin position="530"/>
        <end position="548"/>
    </location>
</feature>
<dbReference type="CDD" id="cd02568">
    <property type="entry name" value="PseudoU_synth_PUS1_PUS2"/>
    <property type="match status" value="1"/>
</dbReference>
<dbReference type="GO" id="GO:0031119">
    <property type="term" value="P:tRNA pseudouridine synthesis"/>
    <property type="evidence" value="ECO:0007669"/>
    <property type="project" value="UniProtKB-ARBA"/>
</dbReference>
<dbReference type="Pfam" id="PF00089">
    <property type="entry name" value="Trypsin"/>
    <property type="match status" value="1"/>
</dbReference>
<dbReference type="SMART" id="SM00192">
    <property type="entry name" value="LDLa"/>
    <property type="match status" value="4"/>
</dbReference>
<dbReference type="InterPro" id="IPR035976">
    <property type="entry name" value="Sushi/SCR/CCP_sf"/>
</dbReference>
<gene>
    <name evidence="25" type="ORF">V1477_005374</name>
</gene>
<dbReference type="GO" id="GO:0160147">
    <property type="term" value="F:tRNA pseudouridine(38-40) synthase activity"/>
    <property type="evidence" value="ECO:0007669"/>
    <property type="project" value="UniProtKB-EC"/>
</dbReference>
<comment type="catalytic activity">
    <reaction evidence="1">
        <text>a uridine in mRNA = a pseudouridine in mRNA</text>
        <dbReference type="Rhea" id="RHEA:56644"/>
        <dbReference type="Rhea" id="RHEA-COMP:14658"/>
        <dbReference type="Rhea" id="RHEA-COMP:14659"/>
        <dbReference type="ChEBI" id="CHEBI:65314"/>
        <dbReference type="ChEBI" id="CHEBI:65315"/>
    </reaction>
</comment>
<dbReference type="InterPro" id="IPR023415">
    <property type="entry name" value="LDLR_class-A_CS"/>
</dbReference>
<comment type="caution">
    <text evidence="25">The sequence shown here is derived from an EMBL/GenBank/DDBJ whole genome shotgun (WGS) entry which is preliminary data.</text>
</comment>
<keyword evidence="22" id="KW-0768">Sushi</keyword>
<evidence type="ECO:0000256" key="14">
    <source>
        <dbReference type="ARBA" id="ARBA00068582"/>
    </source>
</evidence>
<evidence type="ECO:0000256" key="20">
    <source>
        <dbReference type="PIRSR" id="PIRSR641708-2"/>
    </source>
</evidence>
<evidence type="ECO:0000259" key="24">
    <source>
        <dbReference type="PROSITE" id="PS50923"/>
    </source>
</evidence>
<dbReference type="InterPro" id="IPR020094">
    <property type="entry name" value="TruA/RsuA/RluB/E/F_N"/>
</dbReference>
<evidence type="ECO:0000256" key="4">
    <source>
        <dbReference type="ARBA" id="ARBA00022664"/>
    </source>
</evidence>
<dbReference type="SMART" id="SM00020">
    <property type="entry name" value="Tryp_SPc"/>
    <property type="match status" value="1"/>
</dbReference>
<dbReference type="EMBL" id="JAYRBN010000037">
    <property type="protein sequence ID" value="KAL2747004.1"/>
    <property type="molecule type" value="Genomic_DNA"/>
</dbReference>
<evidence type="ECO:0000256" key="12">
    <source>
        <dbReference type="ARBA" id="ARBA00064589"/>
    </source>
</evidence>
<evidence type="ECO:0000256" key="21">
    <source>
        <dbReference type="PROSITE-ProRule" id="PRU00124"/>
    </source>
</evidence>
<evidence type="ECO:0000256" key="17">
    <source>
        <dbReference type="ARBA" id="ARBA00080849"/>
    </source>
</evidence>
<keyword evidence="7" id="KW-0413">Isomerase</keyword>
<dbReference type="PANTHER" id="PTHR11142">
    <property type="entry name" value="PSEUDOURIDYLATE SYNTHASE"/>
    <property type="match status" value="1"/>
</dbReference>
<keyword evidence="4" id="KW-0507">mRNA processing</keyword>
<dbReference type="InterPro" id="IPR043504">
    <property type="entry name" value="Peptidase_S1_PA_chymotrypsin"/>
</dbReference>
<dbReference type="InterPro" id="IPR002172">
    <property type="entry name" value="LDrepeatLR_classA_rpt"/>
</dbReference>
<evidence type="ECO:0000256" key="3">
    <source>
        <dbReference type="ARBA" id="ARBA00009375"/>
    </source>
</evidence>
<dbReference type="Gene3D" id="2.10.70.10">
    <property type="entry name" value="Complement Module, domain 1"/>
    <property type="match status" value="1"/>
</dbReference>
<dbReference type="Gene3D" id="4.10.400.10">
    <property type="entry name" value="Low-density Lipoprotein Receptor"/>
    <property type="match status" value="4"/>
</dbReference>
<dbReference type="PROSITE" id="PS00134">
    <property type="entry name" value="TRYPSIN_HIS"/>
    <property type="match status" value="1"/>
</dbReference>
<organism evidence="25 26">
    <name type="scientific">Vespula maculifrons</name>
    <name type="common">Eastern yellow jacket</name>
    <name type="synonym">Wasp</name>
    <dbReference type="NCBI Taxonomy" id="7453"/>
    <lineage>
        <taxon>Eukaryota</taxon>
        <taxon>Metazoa</taxon>
        <taxon>Ecdysozoa</taxon>
        <taxon>Arthropoda</taxon>
        <taxon>Hexapoda</taxon>
        <taxon>Insecta</taxon>
        <taxon>Pterygota</taxon>
        <taxon>Neoptera</taxon>
        <taxon>Endopterygota</taxon>
        <taxon>Hymenoptera</taxon>
        <taxon>Apocrita</taxon>
        <taxon>Aculeata</taxon>
        <taxon>Vespoidea</taxon>
        <taxon>Vespidae</taxon>
        <taxon>Vespinae</taxon>
        <taxon>Vespula</taxon>
    </lineage>
</organism>
<evidence type="ECO:0000256" key="13">
    <source>
        <dbReference type="ARBA" id="ARBA00066509"/>
    </source>
</evidence>
<feature type="disulfide bond" evidence="21">
    <location>
        <begin position="482"/>
        <end position="494"/>
    </location>
</feature>
<dbReference type="GO" id="GO:0006397">
    <property type="term" value="P:mRNA processing"/>
    <property type="evidence" value="ECO:0007669"/>
    <property type="project" value="UniProtKB-KW"/>
</dbReference>
<dbReference type="InterPro" id="IPR018114">
    <property type="entry name" value="TRYPSIN_HIS"/>
</dbReference>
<dbReference type="Pfam" id="PF01416">
    <property type="entry name" value="PseudoU_synth_1"/>
    <property type="match status" value="1"/>
</dbReference>
<dbReference type="Gene3D" id="3.30.70.660">
    <property type="entry name" value="Pseudouridine synthase I, catalytic domain, C-terminal subdomain"/>
    <property type="match status" value="1"/>
</dbReference>
<evidence type="ECO:0000256" key="18">
    <source>
        <dbReference type="ARBA" id="ARBA00081344"/>
    </source>
</evidence>
<keyword evidence="6 21" id="KW-1015">Disulfide bond</keyword>
<protein>
    <recommendedName>
        <fullName evidence="14">Pseudouridylate synthase 1 homolog</fullName>
        <ecNumber evidence="13">5.4.99.12</ecNumber>
    </recommendedName>
    <alternativeName>
        <fullName evidence="15">tRNA pseudouridine synthase 1</fullName>
    </alternativeName>
    <alternativeName>
        <fullName evidence="18">tRNA pseudouridine(38-40) synthase</fullName>
    </alternativeName>
    <alternativeName>
        <fullName evidence="16">tRNA pseudouridylate synthase I</fullName>
    </alternativeName>
    <alternativeName>
        <fullName evidence="17">tRNA-uridine isomerase I</fullName>
    </alternativeName>
</protein>
<dbReference type="FunFam" id="3.30.70.660:FF:000002">
    <property type="entry name" value="tRNA pseudouridine synthase"/>
    <property type="match status" value="1"/>
</dbReference>
<dbReference type="SUPFAM" id="SSF57424">
    <property type="entry name" value="LDL receptor-like module"/>
    <property type="match status" value="4"/>
</dbReference>
<dbReference type="SUPFAM" id="SSF55120">
    <property type="entry name" value="Pseudouridine synthase"/>
    <property type="match status" value="1"/>
</dbReference>
<dbReference type="EC" id="5.4.99.12" evidence="13"/>
<comment type="subunit">
    <text evidence="12">Monomer. Forms a complex with RARG and the SRA1 RNA in the nucleus.</text>
</comment>
<dbReference type="Proteomes" id="UP001607303">
    <property type="component" value="Unassembled WGS sequence"/>
</dbReference>
<evidence type="ECO:0000256" key="8">
    <source>
        <dbReference type="ARBA" id="ARBA00023242"/>
    </source>
</evidence>
<evidence type="ECO:0000256" key="9">
    <source>
        <dbReference type="ARBA" id="ARBA00036943"/>
    </source>
</evidence>
<dbReference type="GO" id="GO:0005634">
    <property type="term" value="C:nucleus"/>
    <property type="evidence" value="ECO:0007669"/>
    <property type="project" value="UniProtKB-SubCell"/>
</dbReference>
<evidence type="ECO:0000256" key="10">
    <source>
        <dbReference type="ARBA" id="ARBA00052184"/>
    </source>
</evidence>
<feature type="domain" description="Sushi" evidence="24">
    <location>
        <begin position="609"/>
        <end position="663"/>
    </location>
</feature>
<evidence type="ECO:0000259" key="23">
    <source>
        <dbReference type="PROSITE" id="PS50240"/>
    </source>
</evidence>
<dbReference type="CDD" id="cd00112">
    <property type="entry name" value="LDLa"/>
    <property type="match status" value="4"/>
</dbReference>
<dbReference type="Pfam" id="PF00084">
    <property type="entry name" value="Sushi"/>
    <property type="match status" value="1"/>
</dbReference>
<feature type="domain" description="Peptidase S1" evidence="23">
    <location>
        <begin position="767"/>
        <end position="1024"/>
    </location>
</feature>
<dbReference type="PRINTS" id="PR00261">
    <property type="entry name" value="LDLRECEPTOR"/>
</dbReference>
<dbReference type="InterPro" id="IPR041708">
    <property type="entry name" value="PUS1/PUS2-like"/>
</dbReference>
<evidence type="ECO:0000256" key="11">
    <source>
        <dbReference type="ARBA" id="ARBA00053709"/>
    </source>
</evidence>
<dbReference type="SUPFAM" id="SSF50494">
    <property type="entry name" value="Trypsin-like serine proteases"/>
    <property type="match status" value="1"/>
</dbReference>
<keyword evidence="8" id="KW-0539">Nucleus</keyword>
<sequence length="1044" mass="116348">MLHCIKNRIVCNYNVLQQITCVLGANMSIQIETVSPEPSLNNSNKKRLRVDEDENNAVKIQKVDVVKIKKRPYALMMGYLGRDYYGMQINRGMKTIEDDLLNALLKNNLITTENIENLRSFNFQRAARTDKGVSAARQVVSLKLPETVSKDSINDCLPNEIRVFGIKRVTKGFNSKINCSGRTYRYIIPTFAFAEEDKASLPSREECDVEKRMEELSVIEGKPYTDFRLNSETLEKINLFMKLFQGTHNFHNFTSKVKPLDPRAKRYIIKFQCVETFISENIEFAIIEIKGQSFMLHQIRKMVSMVIAFLRNMATEDSLKQAFKDEKMDIPLAPSLGLSLNYVHYDYYNTRYGSDGIHEPLDWKECEEEVEKFQSEYIIKHIVNTEVAEKTAGNFQCQNGDCIASELLCDGEANCKDQSDETQSECSKPQLVCSPYAFRCNYGACIDGDLTCNGIQNCIDNSDETLAACSGSLHNTTTSVECSINQFKCDNGQCIDSIKLCDGNVDCKDHSDETSSICGSLNCDPFLFRCYYGACIDGDLKCNGILNCADGSDEDIRLCSTTTTTTTTTIPFIPPSRNTTAPSPWTPPQSNRCLVPPQPANGKRQLHKSQCQTQENCDVQQGVQLYSGAYLVYTCNSGYKISGSSDVFCGPEGKWLNIPFCSEIRCKSLASASTNAKCTYNGQWTICESPVLPGTMATLNCRNSYREDTLFLSRQRSEVICNERGQWEPEPLQCIPGPLVINVHIGGDRVTLQTICGVITPNAKPLIVHGNAANISLFPWHATIYETKSPDGPKEFICGATIIKENFLITAAHCVFDETNNRVNDPKRYYIATGNIFRDYDYSEHDSRFVKKAKVKNIYVNCNYLGLEGNYAWDIALLEIDVPFVFSALLLPACLDQSFIESGQGVVAGFGRTAFGSSSFILQSVTLPYVPLNQCKSAGNTVQSEKFITIDKFCAGYTNGTSVCDGDSGGGLVFQTGNLWFLRGIVSIGLGETLSGGIRSCNSHSYSLYTRISSHISWIQDITFKLETSKPIPSCRSSNSDTLA</sequence>
<accession>A0ABD2CQD1</accession>
<evidence type="ECO:0000256" key="5">
    <source>
        <dbReference type="ARBA" id="ARBA00022694"/>
    </source>
</evidence>
<dbReference type="PROSITE" id="PS50923">
    <property type="entry name" value="SUSHI"/>
    <property type="match status" value="1"/>
</dbReference>
<evidence type="ECO:0000256" key="2">
    <source>
        <dbReference type="ARBA" id="ARBA00004123"/>
    </source>
</evidence>
<dbReference type="InterPro" id="IPR020095">
    <property type="entry name" value="PsdUridine_synth_TruA_C"/>
</dbReference>
<comment type="catalytic activity">
    <reaction evidence="9">
        <text>a uridine in tRNA = a pseudouridine in tRNA</text>
        <dbReference type="Rhea" id="RHEA:54572"/>
        <dbReference type="Rhea" id="RHEA-COMP:13339"/>
        <dbReference type="Rhea" id="RHEA-COMP:13934"/>
        <dbReference type="ChEBI" id="CHEBI:65314"/>
        <dbReference type="ChEBI" id="CHEBI:65315"/>
    </reaction>
</comment>